<evidence type="ECO:0000313" key="3">
    <source>
        <dbReference type="EMBL" id="PXF43202.1"/>
    </source>
</evidence>
<feature type="domain" description="Chromo" evidence="2">
    <location>
        <begin position="238"/>
        <end position="282"/>
    </location>
</feature>
<dbReference type="InterPro" id="IPR016197">
    <property type="entry name" value="Chromo-like_dom_sf"/>
</dbReference>
<dbReference type="AlphaFoldDB" id="A0A2V3IM99"/>
<evidence type="ECO:0000256" key="1">
    <source>
        <dbReference type="SAM" id="MobiDB-lite"/>
    </source>
</evidence>
<name>A0A2V3IM99_9FLOR</name>
<dbReference type="Gene3D" id="2.40.50.40">
    <property type="match status" value="1"/>
</dbReference>
<dbReference type="EMBL" id="NBIV01000133">
    <property type="protein sequence ID" value="PXF43202.1"/>
    <property type="molecule type" value="Genomic_DNA"/>
</dbReference>
<keyword evidence="4" id="KW-1185">Reference proteome</keyword>
<dbReference type="InterPro" id="IPR000953">
    <property type="entry name" value="Chromo/chromo_shadow_dom"/>
</dbReference>
<protein>
    <recommendedName>
        <fullName evidence="2">Chromo domain-containing protein</fullName>
    </recommendedName>
</protein>
<reference evidence="3 4" key="1">
    <citation type="journal article" date="2018" name="Mol. Biol. Evol.">
        <title>Analysis of the draft genome of the red seaweed Gracilariopsis chorda provides insights into genome size evolution in Rhodophyta.</title>
        <authorList>
            <person name="Lee J."/>
            <person name="Yang E.C."/>
            <person name="Graf L."/>
            <person name="Yang J.H."/>
            <person name="Qiu H."/>
            <person name="Zel Zion U."/>
            <person name="Chan C.X."/>
            <person name="Stephens T.G."/>
            <person name="Weber A.P.M."/>
            <person name="Boo G.H."/>
            <person name="Boo S.M."/>
            <person name="Kim K.M."/>
            <person name="Shin Y."/>
            <person name="Jung M."/>
            <person name="Lee S.J."/>
            <person name="Yim H.S."/>
            <person name="Lee J.H."/>
            <person name="Bhattacharya D."/>
            <person name="Yoon H.S."/>
        </authorList>
    </citation>
    <scope>NUCLEOTIDE SEQUENCE [LARGE SCALE GENOMIC DNA]</scope>
    <source>
        <strain evidence="3 4">SKKU-2015</strain>
        <tissue evidence="3">Whole body</tissue>
    </source>
</reference>
<gene>
    <name evidence="3" type="ORF">BWQ96_07031</name>
</gene>
<dbReference type="STRING" id="448386.A0A2V3IM99"/>
<proteinExistence type="predicted"/>
<feature type="compositionally biased region" description="Basic and acidic residues" evidence="1">
    <location>
        <begin position="68"/>
        <end position="96"/>
    </location>
</feature>
<dbReference type="SUPFAM" id="SSF54160">
    <property type="entry name" value="Chromo domain-like"/>
    <property type="match status" value="1"/>
</dbReference>
<dbReference type="PROSITE" id="PS50013">
    <property type="entry name" value="CHROMO_2"/>
    <property type="match status" value="1"/>
</dbReference>
<evidence type="ECO:0000313" key="4">
    <source>
        <dbReference type="Proteomes" id="UP000247409"/>
    </source>
</evidence>
<feature type="region of interest" description="Disordered" evidence="1">
    <location>
        <begin position="33"/>
        <end position="120"/>
    </location>
</feature>
<organism evidence="3 4">
    <name type="scientific">Gracilariopsis chorda</name>
    <dbReference type="NCBI Taxonomy" id="448386"/>
    <lineage>
        <taxon>Eukaryota</taxon>
        <taxon>Rhodophyta</taxon>
        <taxon>Florideophyceae</taxon>
        <taxon>Rhodymeniophycidae</taxon>
        <taxon>Gracilariales</taxon>
        <taxon>Gracilariaceae</taxon>
        <taxon>Gracilariopsis</taxon>
    </lineage>
</organism>
<feature type="region of interest" description="Disordered" evidence="1">
    <location>
        <begin position="152"/>
        <end position="224"/>
    </location>
</feature>
<sequence>MKLWSSTRTQLSLGEEKKWSAYHLIVCKATHAVAEPPPTTATERSEQRSESSNGNVEAQGDNATGRALDWRDVKEGATAHVETVKSHEDRERKGRNEVQVARPQQKLVSADPTVGEVGQEREQPITPAIVSPDLERPSWAILRRTVTKEVTSSPTESVVPNVGLGKPAKPERKQESRRLAIRSPSAGISEGNTVDADEKSSNDIDVEGTQRHAYQGREPSSTDRDIVPAEELDSEREYVIERIVFHGRDADNCLLCKVRWYGYAPSSDTLEPIGNLPRPHVLSYCKRANLAIPDNIDDARVG</sequence>
<dbReference type="CDD" id="cd00024">
    <property type="entry name" value="CD_CSD"/>
    <property type="match status" value="1"/>
</dbReference>
<comment type="caution">
    <text evidence="3">The sequence shown here is derived from an EMBL/GenBank/DDBJ whole genome shotgun (WGS) entry which is preliminary data.</text>
</comment>
<dbReference type="Proteomes" id="UP000247409">
    <property type="component" value="Unassembled WGS sequence"/>
</dbReference>
<dbReference type="OrthoDB" id="2231705at2759"/>
<evidence type="ECO:0000259" key="2">
    <source>
        <dbReference type="PROSITE" id="PS50013"/>
    </source>
</evidence>
<feature type="compositionally biased region" description="Basic and acidic residues" evidence="1">
    <location>
        <begin position="168"/>
        <end position="178"/>
    </location>
</feature>
<accession>A0A2V3IM99</accession>